<dbReference type="SUPFAM" id="SSF103473">
    <property type="entry name" value="MFS general substrate transporter"/>
    <property type="match status" value="1"/>
</dbReference>
<dbReference type="Pfam" id="PF06779">
    <property type="entry name" value="MFS_4"/>
    <property type="match status" value="1"/>
</dbReference>
<evidence type="ECO:0000256" key="4">
    <source>
        <dbReference type="SAM" id="Phobius"/>
    </source>
</evidence>
<dbReference type="InterPro" id="IPR010645">
    <property type="entry name" value="MFS_4"/>
</dbReference>
<feature type="transmembrane region" description="Helical" evidence="4">
    <location>
        <begin position="314"/>
        <end position="336"/>
    </location>
</feature>
<evidence type="ECO:0000256" key="2">
    <source>
        <dbReference type="ARBA" id="ARBA00022989"/>
    </source>
</evidence>
<keyword evidence="1 4" id="KW-0812">Transmembrane</keyword>
<feature type="transmembrane region" description="Helical" evidence="4">
    <location>
        <begin position="252"/>
        <end position="274"/>
    </location>
</feature>
<feature type="transmembrane region" description="Helical" evidence="4">
    <location>
        <begin position="30"/>
        <end position="52"/>
    </location>
</feature>
<feature type="transmembrane region" description="Helical" evidence="4">
    <location>
        <begin position="85"/>
        <end position="108"/>
    </location>
</feature>
<gene>
    <name evidence="6" type="ORF">OQ273_13200</name>
</gene>
<dbReference type="GO" id="GO:0005886">
    <property type="term" value="C:plasma membrane"/>
    <property type="evidence" value="ECO:0007669"/>
    <property type="project" value="TreeGrafter"/>
</dbReference>
<feature type="transmembrane region" description="Helical" evidence="4">
    <location>
        <begin position="191"/>
        <end position="216"/>
    </location>
</feature>
<name>A0A9X3ZHU9_9HYPH</name>
<dbReference type="AlphaFoldDB" id="A0A9X3ZHU9"/>
<protein>
    <submittedName>
        <fullName evidence="6">YbfB/YjiJ family MFS transporter</fullName>
    </submittedName>
</protein>
<dbReference type="Proteomes" id="UP001151234">
    <property type="component" value="Unassembled WGS sequence"/>
</dbReference>
<dbReference type="InterPro" id="IPR020846">
    <property type="entry name" value="MFS_dom"/>
</dbReference>
<evidence type="ECO:0000256" key="1">
    <source>
        <dbReference type="ARBA" id="ARBA00022692"/>
    </source>
</evidence>
<dbReference type="InterPro" id="IPR036259">
    <property type="entry name" value="MFS_trans_sf"/>
</dbReference>
<proteinExistence type="predicted"/>
<organism evidence="6 7">
    <name type="scientific">Hoeflea prorocentri</name>
    <dbReference type="NCBI Taxonomy" id="1922333"/>
    <lineage>
        <taxon>Bacteria</taxon>
        <taxon>Pseudomonadati</taxon>
        <taxon>Pseudomonadota</taxon>
        <taxon>Alphaproteobacteria</taxon>
        <taxon>Hyphomicrobiales</taxon>
        <taxon>Rhizobiaceae</taxon>
        <taxon>Hoeflea</taxon>
    </lineage>
</organism>
<dbReference type="PROSITE" id="PS50850">
    <property type="entry name" value="MFS"/>
    <property type="match status" value="1"/>
</dbReference>
<feature type="domain" description="Major facilitator superfamily (MFS) profile" evidence="5">
    <location>
        <begin position="1"/>
        <end position="372"/>
    </location>
</feature>
<evidence type="ECO:0000313" key="6">
    <source>
        <dbReference type="EMBL" id="MDA5399534.1"/>
    </source>
</evidence>
<dbReference type="PANTHER" id="PTHR23537:SF1">
    <property type="entry name" value="SUGAR TRANSPORTER"/>
    <property type="match status" value="1"/>
</dbReference>
<evidence type="ECO:0000259" key="5">
    <source>
        <dbReference type="PROSITE" id="PS50850"/>
    </source>
</evidence>
<reference evidence="6" key="1">
    <citation type="submission" date="2022-11" db="EMBL/GenBank/DDBJ databases">
        <title>Draft genome sequence of Hoeflea poritis E7-10 and Hoeflea prorocentri PM5-8, separated from scleractinian coral Porites lutea and marine dinoflagellate.</title>
        <authorList>
            <person name="Zhang G."/>
            <person name="Wei Q."/>
            <person name="Cai L."/>
        </authorList>
    </citation>
    <scope>NUCLEOTIDE SEQUENCE</scope>
    <source>
        <strain evidence="6">PM5-8</strain>
    </source>
</reference>
<dbReference type="EMBL" id="JAPJZI010000001">
    <property type="protein sequence ID" value="MDA5399534.1"/>
    <property type="molecule type" value="Genomic_DNA"/>
</dbReference>
<dbReference type="PANTHER" id="PTHR23537">
    <property type="match status" value="1"/>
</dbReference>
<feature type="transmembrane region" description="Helical" evidence="4">
    <location>
        <begin position="59"/>
        <end position="79"/>
    </location>
</feature>
<keyword evidence="7" id="KW-1185">Reference proteome</keyword>
<keyword evidence="2 4" id="KW-1133">Transmembrane helix</keyword>
<sequence>MAAAMSFGRFAYTPLLPDLMKGLGLTPADAGLIASANYTGYLLGAIVAGYGWAAGRERAVFIFGLFATTILLAAVPFASDVFVMSAIRFASGVASAFVMIFVTTIILSHVDVAGRPELSAVHFSGVGLGIAVSAVLLMFLIAFEADWRTGWYATAVLALTGSVAAILLVRVDPVRAAGETREPPLKWDRRLAAISLAYGLFGAGYIVTATFLVAIVRGGGEQTMVEGWVWLVTGLAAAPSVFLWAPLSRRIGLVATFSAGCLVEAFGVGASVLIPAPVGPFVGGLLLGATFVAVTAYGLQVGRILAPQSPRRSLAIMTAAFGTGQIIGPVIAGYLADLSGNYTSGSLVAAGALVAAACLAVFAGSHKPGTQK</sequence>
<keyword evidence="3 4" id="KW-0472">Membrane</keyword>
<dbReference type="CDD" id="cd06180">
    <property type="entry name" value="MFS_YjiJ"/>
    <property type="match status" value="1"/>
</dbReference>
<feature type="transmembrane region" description="Helical" evidence="4">
    <location>
        <begin position="120"/>
        <end position="143"/>
    </location>
</feature>
<evidence type="ECO:0000313" key="7">
    <source>
        <dbReference type="Proteomes" id="UP001151234"/>
    </source>
</evidence>
<evidence type="ECO:0000256" key="3">
    <source>
        <dbReference type="ARBA" id="ARBA00023136"/>
    </source>
</evidence>
<feature type="transmembrane region" description="Helical" evidence="4">
    <location>
        <begin position="228"/>
        <end position="245"/>
    </location>
</feature>
<dbReference type="Gene3D" id="1.20.1250.20">
    <property type="entry name" value="MFS general substrate transporter like domains"/>
    <property type="match status" value="2"/>
</dbReference>
<feature type="transmembrane region" description="Helical" evidence="4">
    <location>
        <begin position="280"/>
        <end position="302"/>
    </location>
</feature>
<accession>A0A9X3ZHU9</accession>
<feature type="transmembrane region" description="Helical" evidence="4">
    <location>
        <begin position="149"/>
        <end position="171"/>
    </location>
</feature>
<comment type="caution">
    <text evidence="6">The sequence shown here is derived from an EMBL/GenBank/DDBJ whole genome shotgun (WGS) entry which is preliminary data.</text>
</comment>
<feature type="transmembrane region" description="Helical" evidence="4">
    <location>
        <begin position="342"/>
        <end position="363"/>
    </location>
</feature>
<dbReference type="GO" id="GO:0022857">
    <property type="term" value="F:transmembrane transporter activity"/>
    <property type="evidence" value="ECO:0007669"/>
    <property type="project" value="InterPro"/>
</dbReference>